<proteinExistence type="predicted"/>
<evidence type="ECO:0000313" key="3">
    <source>
        <dbReference type="Proteomes" id="UP000007962"/>
    </source>
</evidence>
<organism evidence="2 3">
    <name type="scientific">Beutenbergia cavernae (strain ATCC BAA-8 / DSM 12333 / CCUG 43141 / JCM 11478 / NBRC 16432 / NCIMB 13614 / HKI 0122)</name>
    <dbReference type="NCBI Taxonomy" id="471853"/>
    <lineage>
        <taxon>Bacteria</taxon>
        <taxon>Bacillati</taxon>
        <taxon>Actinomycetota</taxon>
        <taxon>Actinomycetes</taxon>
        <taxon>Micrococcales</taxon>
        <taxon>Beutenbergiaceae</taxon>
        <taxon>Beutenbergia</taxon>
    </lineage>
</organism>
<dbReference type="HOGENOM" id="CLU_1025514_0_0_11"/>
<evidence type="ECO:0000256" key="1">
    <source>
        <dbReference type="SAM" id="MobiDB-lite"/>
    </source>
</evidence>
<dbReference type="Proteomes" id="UP000007962">
    <property type="component" value="Chromosome"/>
</dbReference>
<keyword evidence="3" id="KW-1185">Reference proteome</keyword>
<name>C5BYF6_BEUC1</name>
<dbReference type="RefSeq" id="WP_015883296.1">
    <property type="nucleotide sequence ID" value="NC_012669.1"/>
</dbReference>
<feature type="compositionally biased region" description="Basic and acidic residues" evidence="1">
    <location>
        <begin position="259"/>
        <end position="271"/>
    </location>
</feature>
<accession>C5BYF6</accession>
<feature type="region of interest" description="Disordered" evidence="1">
    <location>
        <begin position="176"/>
        <end position="271"/>
    </location>
</feature>
<reference evidence="2 3" key="1">
    <citation type="journal article" date="2009" name="Stand. Genomic Sci.">
        <title>Complete genome sequence of Beutenbergia cavernae type strain (HKI 0122).</title>
        <authorList>
            <person name="Land M."/>
            <person name="Pukall R."/>
            <person name="Abt B."/>
            <person name="Goker M."/>
            <person name="Rohde M."/>
            <person name="Glavina Del Rio T."/>
            <person name="Tice H."/>
            <person name="Copeland A."/>
            <person name="Cheng J.F."/>
            <person name="Lucas S."/>
            <person name="Chen F."/>
            <person name="Nolan M."/>
            <person name="Bruce D."/>
            <person name="Goodwin L."/>
            <person name="Pitluck S."/>
            <person name="Ivanova N."/>
            <person name="Mavromatis K."/>
            <person name="Ovchinnikova G."/>
            <person name="Pati A."/>
            <person name="Chen A."/>
            <person name="Palaniappan K."/>
            <person name="Hauser L."/>
            <person name="Chang Y.J."/>
            <person name="Jefferies C.C."/>
            <person name="Saunders E."/>
            <person name="Brettin T."/>
            <person name="Detter J.C."/>
            <person name="Han C."/>
            <person name="Chain P."/>
            <person name="Bristow J."/>
            <person name="Eisen J.A."/>
            <person name="Markowitz V."/>
            <person name="Hugenholtz P."/>
            <person name="Kyrpides N.C."/>
            <person name="Klenk H.P."/>
            <person name="Lapidus A."/>
        </authorList>
    </citation>
    <scope>NUCLEOTIDE SEQUENCE [LARGE SCALE GENOMIC DNA]</scope>
    <source>
        <strain evidence="3">ATCC BAA-8 / DSM 12333 / NBRC 16432</strain>
    </source>
</reference>
<dbReference type="KEGG" id="bcv:Bcav_2811"/>
<dbReference type="STRING" id="471853.Bcav_2811"/>
<protein>
    <submittedName>
        <fullName evidence="2">Uncharacterized protein</fullName>
    </submittedName>
</protein>
<evidence type="ECO:0000313" key="2">
    <source>
        <dbReference type="EMBL" id="ACQ81056.1"/>
    </source>
</evidence>
<gene>
    <name evidence="2" type="ordered locus">Bcav_2811</name>
</gene>
<dbReference type="EMBL" id="CP001618">
    <property type="protein sequence ID" value="ACQ81056.1"/>
    <property type="molecule type" value="Genomic_DNA"/>
</dbReference>
<feature type="compositionally biased region" description="Acidic residues" evidence="1">
    <location>
        <begin position="235"/>
        <end position="257"/>
    </location>
</feature>
<dbReference type="AlphaFoldDB" id="C5BYF6"/>
<sequence length="271" mass="28649">MEVVLPGTFSNPTEVVSTVLDLALGFDPRQVVEDTFRGDWRGVGRTGYAYRALVEFQEILVSDLLRHSSEAMADWDGRAADGADAYVRSLVRDIDERQAAVHGLAGIHLDLALGMQSAAETMRDAFDELEVLVLEAAGMGVVSGAGGWLPWVGDDLKARFEELLAAVRAQWNVIEQQSQQTATRVGSAADAARREGSRLGLPLSQPGGYDHPIAEAPDDNPVADGLGPDGGGDSSGEDDPAGELGPEDGAGELEPEGDAGARDPDRGDDRD</sequence>